<feature type="region of interest" description="Disordered" evidence="2">
    <location>
        <begin position="355"/>
        <end position="390"/>
    </location>
</feature>
<dbReference type="InterPro" id="IPR001487">
    <property type="entry name" value="Bromodomain"/>
</dbReference>
<feature type="region of interest" description="Disordered" evidence="2">
    <location>
        <begin position="240"/>
        <end position="273"/>
    </location>
</feature>
<proteinExistence type="predicted"/>
<dbReference type="InParanoid" id="A0A074YKT3"/>
<dbReference type="GeneID" id="25363758"/>
<evidence type="ECO:0000313" key="5">
    <source>
        <dbReference type="Proteomes" id="UP000030641"/>
    </source>
</evidence>
<evidence type="ECO:0000259" key="3">
    <source>
        <dbReference type="SMART" id="SM00297"/>
    </source>
</evidence>
<dbReference type="InterPro" id="IPR036427">
    <property type="entry name" value="Bromodomain-like_sf"/>
</dbReference>
<feature type="compositionally biased region" description="Basic and acidic residues" evidence="2">
    <location>
        <begin position="193"/>
        <end position="205"/>
    </location>
</feature>
<feature type="region of interest" description="Disordered" evidence="2">
    <location>
        <begin position="1"/>
        <end position="23"/>
    </location>
</feature>
<keyword evidence="5" id="KW-1185">Reference proteome</keyword>
<feature type="region of interest" description="Disordered" evidence="2">
    <location>
        <begin position="134"/>
        <end position="179"/>
    </location>
</feature>
<dbReference type="Pfam" id="PF00439">
    <property type="entry name" value="Bromodomain"/>
    <property type="match status" value="1"/>
</dbReference>
<sequence>MSRHNTRTSLGHEEQWDDLDPADNADMSVNDRLFCRYIMGQLDQKKNNHFTEPFRATVGTAEYQSITPRVDLKTINENLQPEIDFYQSLNHFVGHLQLIVNNCKTLYSGSNPKPRAYDKVNDLQNHLVNLFGQKKTQYARGDREAGVASSTPAGSSVPTAAPVAPAPATASPRPSNTRDLVDRYVTPALSRATDGHIVKSRETPGHRSNTGAHVNPFVADVEQAILDDGADEPVKTDAEALRQARNGKKRATSNDAVGGSSKRARQEAPKKNSGLRIQIANAIDDAMGRVLEGSLDMELDEDAQGYANHLSQMNPCAMQKAKQAVSNEIKEDCMDAIEVTVVELIQQSLEKALIKKSHSMPRASLSSMMETSDDDEDIAKAGSRARVKKE</sequence>
<feature type="region of interest" description="Disordered" evidence="2">
    <location>
        <begin position="192"/>
        <end position="214"/>
    </location>
</feature>
<gene>
    <name evidence="4" type="ORF">AUEXF2481DRAFT_28563</name>
</gene>
<reference evidence="4 5" key="1">
    <citation type="journal article" date="2014" name="BMC Genomics">
        <title>Genome sequencing of four Aureobasidium pullulans varieties: biotechnological potential, stress tolerance, and description of new species.</title>
        <authorList>
            <person name="Gostin Ar C."/>
            <person name="Ohm R.A."/>
            <person name="Kogej T."/>
            <person name="Sonjak S."/>
            <person name="Turk M."/>
            <person name="Zajc J."/>
            <person name="Zalar P."/>
            <person name="Grube M."/>
            <person name="Sun H."/>
            <person name="Han J."/>
            <person name="Sharma A."/>
            <person name="Chiniquy J."/>
            <person name="Ngan C.Y."/>
            <person name="Lipzen A."/>
            <person name="Barry K."/>
            <person name="Grigoriev I.V."/>
            <person name="Gunde-Cimerman N."/>
        </authorList>
    </citation>
    <scope>NUCLEOTIDE SEQUENCE [LARGE SCALE GENOMIC DNA]</scope>
    <source>
        <strain evidence="4 5">EXF-2481</strain>
    </source>
</reference>
<dbReference type="GO" id="GO:0006325">
    <property type="term" value="P:chromatin organization"/>
    <property type="evidence" value="ECO:0007669"/>
    <property type="project" value="UniProtKB-ARBA"/>
</dbReference>
<dbReference type="Proteomes" id="UP000030641">
    <property type="component" value="Unassembled WGS sequence"/>
</dbReference>
<evidence type="ECO:0000313" key="4">
    <source>
        <dbReference type="EMBL" id="KEQ96634.1"/>
    </source>
</evidence>
<dbReference type="AlphaFoldDB" id="A0A074YKT3"/>
<feature type="domain" description="Bromo" evidence="3">
    <location>
        <begin position="28"/>
        <end position="136"/>
    </location>
</feature>
<organism evidence="4 5">
    <name type="scientific">Aureobasidium subglaciale (strain EXF-2481)</name>
    <name type="common">Aureobasidium pullulans var. subglaciale</name>
    <dbReference type="NCBI Taxonomy" id="1043005"/>
    <lineage>
        <taxon>Eukaryota</taxon>
        <taxon>Fungi</taxon>
        <taxon>Dikarya</taxon>
        <taxon>Ascomycota</taxon>
        <taxon>Pezizomycotina</taxon>
        <taxon>Dothideomycetes</taxon>
        <taxon>Dothideomycetidae</taxon>
        <taxon>Dothideales</taxon>
        <taxon>Saccotheciaceae</taxon>
        <taxon>Aureobasidium</taxon>
    </lineage>
</organism>
<evidence type="ECO:0000256" key="1">
    <source>
        <dbReference type="ARBA" id="ARBA00023117"/>
    </source>
</evidence>
<protein>
    <recommendedName>
        <fullName evidence="3">Bromo domain-containing protein</fullName>
    </recommendedName>
</protein>
<dbReference type="RefSeq" id="XP_013344918.1">
    <property type="nucleotide sequence ID" value="XM_013489464.1"/>
</dbReference>
<dbReference type="Gene3D" id="1.20.920.10">
    <property type="entry name" value="Bromodomain-like"/>
    <property type="match status" value="1"/>
</dbReference>
<accession>A0A074YKT3</accession>
<feature type="compositionally biased region" description="Low complexity" evidence="2">
    <location>
        <begin position="146"/>
        <end position="172"/>
    </location>
</feature>
<dbReference type="EMBL" id="KL584756">
    <property type="protein sequence ID" value="KEQ96634.1"/>
    <property type="molecule type" value="Genomic_DNA"/>
</dbReference>
<evidence type="ECO:0000256" key="2">
    <source>
        <dbReference type="SAM" id="MobiDB-lite"/>
    </source>
</evidence>
<name>A0A074YKT3_AURSE</name>
<dbReference type="HOGENOM" id="CLU_707842_0_0_1"/>
<keyword evidence="1" id="KW-0103">Bromodomain</keyword>
<dbReference type="SUPFAM" id="SSF47370">
    <property type="entry name" value="Bromodomain"/>
    <property type="match status" value="1"/>
</dbReference>
<dbReference type="OrthoDB" id="3927906at2759"/>
<dbReference type="SMART" id="SM00297">
    <property type="entry name" value="BROMO"/>
    <property type="match status" value="1"/>
</dbReference>